<dbReference type="PROSITE" id="PS00108">
    <property type="entry name" value="PROTEIN_KINASE_ST"/>
    <property type="match status" value="1"/>
</dbReference>
<dbReference type="InterPro" id="IPR017441">
    <property type="entry name" value="Protein_kinase_ATP_BS"/>
</dbReference>
<sequence length="647" mass="70600">MTTSWFESADLVSRFKELHSSNPNAGSPSTLSANAIPAVVKARLAKAGLAFQTLSPLLQQAVLWDMGLIVGDVNGVDTLMQVLVGANTTMSSIAYTFAEFSASPAGKGLEQTSCAFNGGTPFLRQKIMAGLALLPSLKCAVELVSVDGQSALLAQDATNAATFVPEPRLYKHQDATQGWTMPAIHFLPRIAQGKPMEAPWGECPKNADHQALIIPCEPKFFRAESANTFLPLPSPVMTAWLEEFKAANPHIVSTHTLPPPSSTPNVALIVCVVASGLIAALLIYLLCRRHRCHRDLETTCSNTTTLNDGIAGGGEGAYNPPSTSLNPHRCGSSTVKSGPSTTANTDDYHHRHHTSSLGGINLYAISLYRIEEADVFIHRPLGSGAFADVMLGDYKGREVAVKRLLPGRATVREVQALVDEITLLAGFSSPYIVEFVGATWDKPIDLACVLEFMDLGDLRHYLSHQRPREFLWQDKLACIHNIVEGLVYLHSFPIIHRDLKSRNILLDSTKGTKLTDFGVSREQSQETMTNGVGTGRWMAPEILKYNHYSVAADIFSFGMILSELSTHQLPYTDRLNPYDGKPLIDTAVMAMVISDEIKPTFAPDMPMFLKDMAMHCIAHEATERPTAAVLSYTLRQHMTGTIEEETS</sequence>
<evidence type="ECO:0000256" key="2">
    <source>
        <dbReference type="ARBA" id="ARBA00022741"/>
    </source>
</evidence>
<dbReference type="PROSITE" id="PS00107">
    <property type="entry name" value="PROTEIN_KINASE_ATP"/>
    <property type="match status" value="1"/>
</dbReference>
<feature type="binding site" evidence="4">
    <location>
        <position position="402"/>
    </location>
    <ligand>
        <name>ATP</name>
        <dbReference type="ChEBI" id="CHEBI:30616"/>
    </ligand>
</feature>
<dbReference type="Gene3D" id="1.10.510.10">
    <property type="entry name" value="Transferase(Phosphotransferase) domain 1"/>
    <property type="match status" value="1"/>
</dbReference>
<name>W4H0S9_APHAT</name>
<dbReference type="InterPro" id="IPR001245">
    <property type="entry name" value="Ser-Thr/Tyr_kinase_cat_dom"/>
</dbReference>
<keyword evidence="1" id="KW-0723">Serine/threonine-protein kinase</keyword>
<keyword evidence="7" id="KW-0418">Kinase</keyword>
<dbReference type="PANTHER" id="PTHR44329:SF214">
    <property type="entry name" value="PROTEIN KINASE DOMAIN-CONTAINING PROTEIN"/>
    <property type="match status" value="1"/>
</dbReference>
<evidence type="ECO:0000256" key="1">
    <source>
        <dbReference type="ARBA" id="ARBA00022527"/>
    </source>
</evidence>
<feature type="transmembrane region" description="Helical" evidence="5">
    <location>
        <begin position="266"/>
        <end position="287"/>
    </location>
</feature>
<keyword evidence="2 4" id="KW-0547">Nucleotide-binding</keyword>
<dbReference type="STRING" id="112090.W4H0S9"/>
<dbReference type="Gene3D" id="3.30.200.20">
    <property type="entry name" value="Phosphorylase Kinase, domain 1"/>
    <property type="match status" value="1"/>
</dbReference>
<dbReference type="OrthoDB" id="3256376at2759"/>
<dbReference type="SMART" id="SM00220">
    <property type="entry name" value="S_TKc"/>
    <property type="match status" value="1"/>
</dbReference>
<keyword evidence="5" id="KW-0472">Membrane</keyword>
<keyword evidence="5" id="KW-1133">Transmembrane helix</keyword>
<dbReference type="PANTHER" id="PTHR44329">
    <property type="entry name" value="SERINE/THREONINE-PROTEIN KINASE TNNI3K-RELATED"/>
    <property type="match status" value="1"/>
</dbReference>
<evidence type="ECO:0000313" key="7">
    <source>
        <dbReference type="EMBL" id="ETV84773.1"/>
    </source>
</evidence>
<dbReference type="InterPro" id="IPR000719">
    <property type="entry name" value="Prot_kinase_dom"/>
</dbReference>
<keyword evidence="3 4" id="KW-0067">ATP-binding</keyword>
<evidence type="ECO:0000256" key="5">
    <source>
        <dbReference type="SAM" id="Phobius"/>
    </source>
</evidence>
<reference evidence="7" key="1">
    <citation type="submission" date="2013-12" db="EMBL/GenBank/DDBJ databases">
        <title>The Genome Sequence of Aphanomyces astaci APO3.</title>
        <authorList>
            <consortium name="The Broad Institute Genomics Platform"/>
            <person name="Russ C."/>
            <person name="Tyler B."/>
            <person name="van West P."/>
            <person name="Dieguez-Uribeondo J."/>
            <person name="Young S.K."/>
            <person name="Zeng Q."/>
            <person name="Gargeya S."/>
            <person name="Fitzgerald M."/>
            <person name="Abouelleil A."/>
            <person name="Alvarado L."/>
            <person name="Chapman S.B."/>
            <person name="Gainer-Dewar J."/>
            <person name="Goldberg J."/>
            <person name="Griggs A."/>
            <person name="Gujja S."/>
            <person name="Hansen M."/>
            <person name="Howarth C."/>
            <person name="Imamovic A."/>
            <person name="Ireland A."/>
            <person name="Larimer J."/>
            <person name="McCowan C."/>
            <person name="Murphy C."/>
            <person name="Pearson M."/>
            <person name="Poon T.W."/>
            <person name="Priest M."/>
            <person name="Roberts A."/>
            <person name="Saif S."/>
            <person name="Shea T."/>
            <person name="Sykes S."/>
            <person name="Wortman J."/>
            <person name="Nusbaum C."/>
            <person name="Birren B."/>
        </authorList>
    </citation>
    <scope>NUCLEOTIDE SEQUENCE [LARGE SCALE GENOMIC DNA]</scope>
    <source>
        <strain evidence="7">APO3</strain>
    </source>
</reference>
<dbReference type="SUPFAM" id="SSF56112">
    <property type="entry name" value="Protein kinase-like (PK-like)"/>
    <property type="match status" value="1"/>
</dbReference>
<dbReference type="PRINTS" id="PR00109">
    <property type="entry name" value="TYRKINASE"/>
</dbReference>
<proteinExistence type="predicted"/>
<dbReference type="GO" id="GO:0004674">
    <property type="term" value="F:protein serine/threonine kinase activity"/>
    <property type="evidence" value="ECO:0007669"/>
    <property type="project" value="UniProtKB-KW"/>
</dbReference>
<dbReference type="RefSeq" id="XP_009826465.1">
    <property type="nucleotide sequence ID" value="XM_009828163.1"/>
</dbReference>
<dbReference type="VEuPathDB" id="FungiDB:H257_03870"/>
<dbReference type="InterPro" id="IPR011009">
    <property type="entry name" value="Kinase-like_dom_sf"/>
</dbReference>
<dbReference type="InterPro" id="IPR051681">
    <property type="entry name" value="Ser/Thr_Kinases-Pseudokinases"/>
</dbReference>
<dbReference type="PROSITE" id="PS50011">
    <property type="entry name" value="PROTEIN_KINASE_DOM"/>
    <property type="match status" value="1"/>
</dbReference>
<evidence type="ECO:0000259" key="6">
    <source>
        <dbReference type="PROSITE" id="PS50011"/>
    </source>
</evidence>
<keyword evidence="5" id="KW-0812">Transmembrane</keyword>
<evidence type="ECO:0000256" key="3">
    <source>
        <dbReference type="ARBA" id="ARBA00022840"/>
    </source>
</evidence>
<dbReference type="EMBL" id="KI913119">
    <property type="protein sequence ID" value="ETV84773.1"/>
    <property type="molecule type" value="Genomic_DNA"/>
</dbReference>
<keyword evidence="7" id="KW-0808">Transferase</keyword>
<dbReference type="GeneID" id="20805866"/>
<protein>
    <submittedName>
        <fullName evidence="7">TKL protein kinase</fullName>
    </submittedName>
</protein>
<organism evidence="7">
    <name type="scientific">Aphanomyces astaci</name>
    <name type="common">Crayfish plague agent</name>
    <dbReference type="NCBI Taxonomy" id="112090"/>
    <lineage>
        <taxon>Eukaryota</taxon>
        <taxon>Sar</taxon>
        <taxon>Stramenopiles</taxon>
        <taxon>Oomycota</taxon>
        <taxon>Saprolegniomycetes</taxon>
        <taxon>Saprolegniales</taxon>
        <taxon>Verrucalvaceae</taxon>
        <taxon>Aphanomyces</taxon>
    </lineage>
</organism>
<dbReference type="GO" id="GO:0005524">
    <property type="term" value="F:ATP binding"/>
    <property type="evidence" value="ECO:0007669"/>
    <property type="project" value="UniProtKB-UniRule"/>
</dbReference>
<dbReference type="Pfam" id="PF00069">
    <property type="entry name" value="Pkinase"/>
    <property type="match status" value="1"/>
</dbReference>
<dbReference type="AlphaFoldDB" id="W4H0S9"/>
<feature type="domain" description="Protein kinase" evidence="6">
    <location>
        <begin position="375"/>
        <end position="640"/>
    </location>
</feature>
<evidence type="ECO:0000256" key="4">
    <source>
        <dbReference type="PROSITE-ProRule" id="PRU10141"/>
    </source>
</evidence>
<gene>
    <name evidence="7" type="ORF">H257_03870</name>
</gene>
<dbReference type="InterPro" id="IPR008271">
    <property type="entry name" value="Ser/Thr_kinase_AS"/>
</dbReference>
<accession>W4H0S9</accession>